<protein>
    <recommendedName>
        <fullName evidence="4">Tetratricopeptide repeat protein</fullName>
    </recommendedName>
</protein>
<reference evidence="2" key="2">
    <citation type="submission" date="2020-09" db="EMBL/GenBank/DDBJ databases">
        <authorList>
            <person name="Sun Q."/>
            <person name="Kim S."/>
        </authorList>
    </citation>
    <scope>NUCLEOTIDE SEQUENCE</scope>
    <source>
        <strain evidence="2">KCTC 42650</strain>
    </source>
</reference>
<name>A0A8J3GTS1_9RHOB</name>
<proteinExistence type="predicted"/>
<evidence type="ECO:0000313" key="3">
    <source>
        <dbReference type="Proteomes" id="UP000626220"/>
    </source>
</evidence>
<organism evidence="2 3">
    <name type="scientific">Seohaeicola zhoushanensis</name>
    <dbReference type="NCBI Taxonomy" id="1569283"/>
    <lineage>
        <taxon>Bacteria</taxon>
        <taxon>Pseudomonadati</taxon>
        <taxon>Pseudomonadota</taxon>
        <taxon>Alphaproteobacteria</taxon>
        <taxon>Rhodobacterales</taxon>
        <taxon>Roseobacteraceae</taxon>
        <taxon>Seohaeicola</taxon>
    </lineage>
</organism>
<dbReference type="Proteomes" id="UP000626220">
    <property type="component" value="Unassembled WGS sequence"/>
</dbReference>
<accession>A0A8J3GTS1</accession>
<keyword evidence="3" id="KW-1185">Reference proteome</keyword>
<evidence type="ECO:0000256" key="1">
    <source>
        <dbReference type="SAM" id="MobiDB-lite"/>
    </source>
</evidence>
<feature type="region of interest" description="Disordered" evidence="1">
    <location>
        <begin position="1"/>
        <end position="21"/>
    </location>
</feature>
<dbReference type="Gene3D" id="1.25.40.10">
    <property type="entry name" value="Tetratricopeptide repeat domain"/>
    <property type="match status" value="1"/>
</dbReference>
<sequence>MPVAEAMSESGPPAETVLLPQQFRMPHFETGSFLQRRRDLYANIANARRSEPPDEEGNRYQGVAEIRALLDLAEFDLAHGLAAEGRDVLAGLTPGLVRAHELKRASLEVGLAAIDTRDIPLSEGAEALLDPKYDLWRDQAVLVLLHHWKKGEVEEAGKYVDVAAKRLYQYSRPFVRKALPAMLDTAVETRQWAAARRLAGRFALDPELAESSNYLFQLARTAEAGGDYLTAFDNYLKAGQGNDLWAHRARMGLIQLGLNTGTLPLQDARTLLEQASRDWTGDAWGVAVLKQLADTNLQLGDGLGALKVLSNIMSRYPDTPDAQLARQQARSLWTDFYARGAAGKLSLSDFLTGHRRISEGYRFEPGFDLQTEALADRFMSLGATMVAADEYRETHDFLLVARDLGLVETDDRRLDMLRLKQADALYRGGQLDELAYILAEGLRGEEADLQDRLNLLRAGLHAERGEAADVVDTEVAEPTLHYLRLRAAAHFGRGDWEEAKRLYAIILGRAGKDATYSDAVRLLLSAHRSGDSETAIEVARRFQEVTQRPDWARIANSLTEEAPDLLPLRAVTAQQRVDTAEKTLENLRNLKSSGN</sequence>
<dbReference type="AlphaFoldDB" id="A0A8J3GTS1"/>
<dbReference type="EMBL" id="BNCJ01000001">
    <property type="protein sequence ID" value="GHF36244.1"/>
    <property type="molecule type" value="Genomic_DNA"/>
</dbReference>
<reference evidence="2" key="1">
    <citation type="journal article" date="2014" name="Int. J. Syst. Evol. Microbiol.">
        <title>Complete genome sequence of Corynebacterium casei LMG S-19264T (=DSM 44701T), isolated from a smear-ripened cheese.</title>
        <authorList>
            <consortium name="US DOE Joint Genome Institute (JGI-PGF)"/>
            <person name="Walter F."/>
            <person name="Albersmeier A."/>
            <person name="Kalinowski J."/>
            <person name="Ruckert C."/>
        </authorList>
    </citation>
    <scope>NUCLEOTIDE SEQUENCE</scope>
    <source>
        <strain evidence="2">KCTC 42650</strain>
    </source>
</reference>
<dbReference type="InterPro" id="IPR011990">
    <property type="entry name" value="TPR-like_helical_dom_sf"/>
</dbReference>
<evidence type="ECO:0008006" key="4">
    <source>
        <dbReference type="Google" id="ProtNLM"/>
    </source>
</evidence>
<comment type="caution">
    <text evidence="2">The sequence shown here is derived from an EMBL/GenBank/DDBJ whole genome shotgun (WGS) entry which is preliminary data.</text>
</comment>
<gene>
    <name evidence="2" type="ORF">GCM10017056_05070</name>
</gene>
<evidence type="ECO:0000313" key="2">
    <source>
        <dbReference type="EMBL" id="GHF36244.1"/>
    </source>
</evidence>